<reference evidence="1" key="1">
    <citation type="journal article" date="2005" name="Genome Res.">
        <title>Gene and alternative splicing annotation with AIR.</title>
        <authorList>
            <person name="Florea L."/>
            <person name="Di Francesco V."/>
            <person name="Miller J."/>
            <person name="Turner R."/>
            <person name="Yao A."/>
            <person name="Harris M."/>
            <person name="Walenz B."/>
            <person name="Mobarry C."/>
            <person name="Merkulov G.V."/>
            <person name="Charlab R."/>
            <person name="Dew I."/>
            <person name="Deng Z."/>
            <person name="Istrail S."/>
            <person name="Li P."/>
            <person name="Sutton G."/>
        </authorList>
    </citation>
    <scope>NUCLEOTIDE SEQUENCE</scope>
    <source>
        <strain evidence="1">BN</strain>
    </source>
</reference>
<protein>
    <submittedName>
        <fullName evidence="1">RCG57554, isoform CRA_a</fullName>
    </submittedName>
</protein>
<accession>A6JI48</accession>
<name>A6JI48_RAT</name>
<dbReference type="Proteomes" id="UP000234681">
    <property type="component" value="Chromosome 1"/>
</dbReference>
<dbReference type="EMBL" id="CH473986">
    <property type="protein sequence ID" value="EDL94522.1"/>
    <property type="molecule type" value="Genomic_DNA"/>
</dbReference>
<reference evidence="1" key="2">
    <citation type="submission" date="2005-07" db="EMBL/GenBank/DDBJ databases">
        <authorList>
            <person name="Mural R.J."/>
            <person name="Li P.W."/>
            <person name="Adams M.D."/>
            <person name="Amanatides P.G."/>
            <person name="Baden-Tillson H."/>
            <person name="Barnstead M."/>
            <person name="Chin S.H."/>
            <person name="Dew I."/>
            <person name="Evans C.A."/>
            <person name="Ferriera S."/>
            <person name="Flanigan M."/>
            <person name="Fosler C."/>
            <person name="Glodek A."/>
            <person name="Gu Z."/>
            <person name="Holt R.A."/>
            <person name="Jennings D."/>
            <person name="Kraft C.L."/>
            <person name="Lu F."/>
            <person name="Nguyen T."/>
            <person name="Nusskern D.R."/>
            <person name="Pfannkoch C.M."/>
            <person name="Sitter C."/>
            <person name="Sutton G.G."/>
            <person name="Venter J.C."/>
            <person name="Wang Z."/>
            <person name="Woodage T."/>
            <person name="Zheng X.H."/>
            <person name="Zhong F."/>
        </authorList>
    </citation>
    <scope>NUCLEOTIDE SEQUENCE</scope>
    <source>
        <strain evidence="1">BN</strain>
        <strain evidence="3">BN, Sprague-Dawley</strain>
    </source>
</reference>
<reference evidence="3" key="3">
    <citation type="submission" date="2005-09" db="EMBL/GenBank/DDBJ databases">
        <authorList>
            <person name="Mural R.J."/>
            <person name="Li P.W."/>
            <person name="Adams M.D."/>
            <person name="Amanatides P.G."/>
            <person name="Baden-Tillson H."/>
            <person name="Barnstead M."/>
            <person name="Chin S.H."/>
            <person name="Dew I."/>
            <person name="Evans C.A."/>
            <person name="Ferriera S."/>
            <person name="Flanigan M."/>
            <person name="Fosler C."/>
            <person name="Glodek A."/>
            <person name="Gu Z."/>
            <person name="Holt R.A."/>
            <person name="Jennings D."/>
            <person name="Kraft C.L."/>
            <person name="Lu F."/>
            <person name="Nguyen T."/>
            <person name="Nusskern D.R."/>
            <person name="Pfannkoch C.M."/>
            <person name="Sitter C."/>
            <person name="Sutton G.G."/>
            <person name="Venter J.C."/>
            <person name="Wang Z."/>
            <person name="Woodage T."/>
            <person name="Zheng X.H."/>
            <person name="Zhong F."/>
        </authorList>
    </citation>
    <scope>NUCLEOTIDE SEQUENCE [LARGE SCALE GENOMIC DNA]</scope>
    <source>
        <strain evidence="2">BN</strain>
        <strain evidence="3">BN, Sprague-Dawley</strain>
    </source>
</reference>
<dbReference type="EMBL" id="CH473986">
    <property type="protein sequence ID" value="EDL94524.1"/>
    <property type="molecule type" value="Genomic_DNA"/>
</dbReference>
<dbReference type="AlphaFoldDB" id="A6JI48"/>
<evidence type="ECO:0000313" key="2">
    <source>
        <dbReference type="EMBL" id="EDL94524.1"/>
    </source>
</evidence>
<evidence type="ECO:0000313" key="3">
    <source>
        <dbReference type="Proteomes" id="UP000234681"/>
    </source>
</evidence>
<organism evidence="1 3">
    <name type="scientific">Rattus norvegicus</name>
    <name type="common">Rat</name>
    <dbReference type="NCBI Taxonomy" id="10116"/>
    <lineage>
        <taxon>Eukaryota</taxon>
        <taxon>Metazoa</taxon>
        <taxon>Chordata</taxon>
        <taxon>Craniata</taxon>
        <taxon>Vertebrata</taxon>
        <taxon>Euteleostomi</taxon>
        <taxon>Mammalia</taxon>
        <taxon>Eutheria</taxon>
        <taxon>Euarchontoglires</taxon>
        <taxon>Glires</taxon>
        <taxon>Rodentia</taxon>
        <taxon>Myomorpha</taxon>
        <taxon>Muroidea</taxon>
        <taxon>Muridae</taxon>
        <taxon>Murinae</taxon>
        <taxon>Rattus</taxon>
    </lineage>
</organism>
<dbReference type="EMBL" id="CH473986">
    <property type="protein sequence ID" value="EDL94523.1"/>
    <property type="molecule type" value="Genomic_DNA"/>
</dbReference>
<sequence length="91" mass="10517">MPTLSERGMFWKQSTTQASLEMCAQLNQDIILQTCSLRASERGLDWPHRWDKEIIAGYFSCPLRVINISVRAVPQTLYRSLEMWTVPPKCS</sequence>
<gene>
    <name evidence="1" type="ORF">rCG_57554</name>
</gene>
<proteinExistence type="predicted"/>
<evidence type="ECO:0000313" key="1">
    <source>
        <dbReference type="EMBL" id="EDL94522.1"/>
    </source>
</evidence>